<evidence type="ECO:0000313" key="19">
    <source>
        <dbReference type="Proteomes" id="UP001320245"/>
    </source>
</evidence>
<dbReference type="AlphaFoldDB" id="A0AAN9YK97"/>
<evidence type="ECO:0000256" key="12">
    <source>
        <dbReference type="ARBA" id="ARBA00038933"/>
    </source>
</evidence>
<sequence>MRLSSLLLVVFAEAVLSSSVTTCVVPSNYESSNGTASDADAIAKAFAECSENAIIEFSEGVDYNVFEPVVAKNLSNVVISLKGNWNLPQNISQVQRIVEAKGGTLYWFTFKGTNIQFVGTPNGTGLTTGKITTGWIRSYGQAWWDANPAGSSGLDLRPHLLSLNIENSVIQHLKSLKPIAWNVRLEGTNITVSDTIIEATSSTGSFPFNTDGFDISGTDITFRNSIIYNGDDAIAVGSNSHNILFSGGTIGYHTHGLSIGSLGKDPTDFANVTNVRFEDVTVVDGVYAARFKSWLDGQGTAKNITWSNVRLYNVTFPIFVTQTYYDQASGSSGSTSNQSVIISDFTWEDFTGTINSFNPGDGSCVSDPCWYDAGLPNLQHTEAVIIECGSTTSCQNLALKNIEVFPQTLEPPTIICIDASESSNPDLGTYCRNGTFIPLA</sequence>
<dbReference type="InterPro" id="IPR011050">
    <property type="entry name" value="Pectin_lyase_fold/virulence"/>
</dbReference>
<evidence type="ECO:0000256" key="4">
    <source>
        <dbReference type="ARBA" id="ARBA00022729"/>
    </source>
</evidence>
<evidence type="ECO:0000256" key="7">
    <source>
        <dbReference type="ARBA" id="ARBA00023157"/>
    </source>
</evidence>
<feature type="signal peptide" evidence="17">
    <location>
        <begin position="1"/>
        <end position="17"/>
    </location>
</feature>
<proteinExistence type="inferred from homology"/>
<keyword evidence="19" id="KW-1185">Reference proteome</keyword>
<dbReference type="SMART" id="SM00710">
    <property type="entry name" value="PbH1"/>
    <property type="match status" value="4"/>
</dbReference>
<evidence type="ECO:0000256" key="17">
    <source>
        <dbReference type="SAM" id="SignalP"/>
    </source>
</evidence>
<evidence type="ECO:0000313" key="18">
    <source>
        <dbReference type="EMBL" id="KAK7745999.1"/>
    </source>
</evidence>
<evidence type="ECO:0000256" key="11">
    <source>
        <dbReference type="ARBA" id="ARBA00037312"/>
    </source>
</evidence>
<dbReference type="GO" id="GO:0005576">
    <property type="term" value="C:extracellular region"/>
    <property type="evidence" value="ECO:0007669"/>
    <property type="project" value="UniProtKB-SubCell"/>
</dbReference>
<dbReference type="EC" id="3.2.1.67" evidence="12"/>
<evidence type="ECO:0000256" key="2">
    <source>
        <dbReference type="ARBA" id="ARBA00008834"/>
    </source>
</evidence>
<reference evidence="18 19" key="1">
    <citation type="journal article" date="2023" name="PLoS ONE">
        <title>Cytospora paraplurivora sp. nov. isolated from orchards with fruit tree decline syndrome in Ontario, Canada.</title>
        <authorList>
            <person name="Ilyukhin E."/>
            <person name="Nguyen H.D.T."/>
            <person name="Castle A.J."/>
            <person name="Ellouze W."/>
        </authorList>
    </citation>
    <scope>NUCLEOTIDE SEQUENCE [LARGE SCALE GENOMIC DNA]</scope>
    <source>
        <strain evidence="18 19">FDS-564</strain>
    </source>
</reference>
<protein>
    <recommendedName>
        <fullName evidence="12">galacturonan 1,4-alpha-galacturonidase</fullName>
        <ecNumber evidence="12">3.2.1.67</ecNumber>
    </recommendedName>
    <alternativeName>
        <fullName evidence="13">Galacturan 1,4-alpha-galacturonidase C</fullName>
    </alternativeName>
    <alternativeName>
        <fullName evidence="14">Poly(1,4-alpha-D-galacturonide)galacturonohydrolase C</fullName>
    </alternativeName>
</protein>
<keyword evidence="3" id="KW-0964">Secreted</keyword>
<evidence type="ECO:0000256" key="1">
    <source>
        <dbReference type="ARBA" id="ARBA00004613"/>
    </source>
</evidence>
<evidence type="ECO:0000256" key="6">
    <source>
        <dbReference type="ARBA" id="ARBA00022801"/>
    </source>
</evidence>
<gene>
    <name evidence="18" type="ORF">SLS53_002720</name>
</gene>
<dbReference type="GO" id="GO:0071555">
    <property type="term" value="P:cell wall organization"/>
    <property type="evidence" value="ECO:0007669"/>
    <property type="project" value="UniProtKB-KW"/>
</dbReference>
<dbReference type="Proteomes" id="UP001320245">
    <property type="component" value="Unassembled WGS sequence"/>
</dbReference>
<keyword evidence="4 17" id="KW-0732">Signal</keyword>
<comment type="caution">
    <text evidence="18">The sequence shown here is derived from an EMBL/GenBank/DDBJ whole genome shotgun (WGS) entry which is preliminary data.</text>
</comment>
<evidence type="ECO:0000256" key="16">
    <source>
        <dbReference type="RuleBase" id="RU361169"/>
    </source>
</evidence>
<evidence type="ECO:0000256" key="13">
    <source>
        <dbReference type="ARBA" id="ARBA00041474"/>
    </source>
</evidence>
<evidence type="ECO:0000256" key="8">
    <source>
        <dbReference type="ARBA" id="ARBA00023180"/>
    </source>
</evidence>
<name>A0AAN9YK97_9PEZI</name>
<dbReference type="GO" id="GO:0047911">
    <property type="term" value="F:galacturan 1,4-alpha-galacturonidase activity"/>
    <property type="evidence" value="ECO:0007669"/>
    <property type="project" value="UniProtKB-EC"/>
</dbReference>
<dbReference type="Pfam" id="PF00295">
    <property type="entry name" value="Glyco_hydro_28"/>
    <property type="match status" value="1"/>
</dbReference>
<keyword evidence="6 16" id="KW-0378">Hydrolase</keyword>
<evidence type="ECO:0000256" key="10">
    <source>
        <dbReference type="ARBA" id="ARBA00023316"/>
    </source>
</evidence>
<evidence type="ECO:0000256" key="3">
    <source>
        <dbReference type="ARBA" id="ARBA00022525"/>
    </source>
</evidence>
<evidence type="ECO:0000256" key="9">
    <source>
        <dbReference type="ARBA" id="ARBA00023295"/>
    </source>
</evidence>
<keyword evidence="5" id="KW-0677">Repeat</keyword>
<dbReference type="InterPro" id="IPR012334">
    <property type="entry name" value="Pectin_lyas_fold"/>
</dbReference>
<dbReference type="PANTHER" id="PTHR31736">
    <property type="match status" value="1"/>
</dbReference>
<keyword evidence="8" id="KW-0325">Glycoprotein</keyword>
<dbReference type="InterPro" id="IPR000743">
    <property type="entry name" value="Glyco_hydro_28"/>
</dbReference>
<keyword evidence="10" id="KW-0961">Cell wall biogenesis/degradation</keyword>
<comment type="catalytic activity">
    <reaction evidence="15">
        <text>[(1-&gt;4)-alpha-D-galacturonosyl](n) + H2O = alpha-D-galacturonate + [(1-&gt;4)-alpha-D-galacturonosyl](n-1)</text>
        <dbReference type="Rhea" id="RHEA:14117"/>
        <dbReference type="Rhea" id="RHEA-COMP:14570"/>
        <dbReference type="Rhea" id="RHEA-COMP:14572"/>
        <dbReference type="ChEBI" id="CHEBI:15377"/>
        <dbReference type="ChEBI" id="CHEBI:58658"/>
        <dbReference type="ChEBI" id="CHEBI:140523"/>
        <dbReference type="EC" id="3.2.1.67"/>
    </reaction>
</comment>
<dbReference type="SUPFAM" id="SSF51126">
    <property type="entry name" value="Pectin lyase-like"/>
    <property type="match status" value="1"/>
</dbReference>
<comment type="function">
    <text evidence="11">Specific in hydrolyzing the terminal glycosidic bond of polygalacturonic acid and oligogalacturonates.</text>
</comment>
<dbReference type="Gene3D" id="2.160.20.10">
    <property type="entry name" value="Single-stranded right-handed beta-helix, Pectin lyase-like"/>
    <property type="match status" value="1"/>
</dbReference>
<dbReference type="GO" id="GO:0004650">
    <property type="term" value="F:polygalacturonase activity"/>
    <property type="evidence" value="ECO:0007669"/>
    <property type="project" value="InterPro"/>
</dbReference>
<dbReference type="InterPro" id="IPR006626">
    <property type="entry name" value="PbH1"/>
</dbReference>
<comment type="similarity">
    <text evidence="2 16">Belongs to the glycosyl hydrolase 28 family.</text>
</comment>
<dbReference type="PANTHER" id="PTHR31736:SF11">
    <property type="entry name" value="EXOPOLYGALACTURONASE C-RELATED"/>
    <property type="match status" value="1"/>
</dbReference>
<dbReference type="GO" id="GO:0045490">
    <property type="term" value="P:pectin catabolic process"/>
    <property type="evidence" value="ECO:0007669"/>
    <property type="project" value="UniProtKB-ARBA"/>
</dbReference>
<organism evidence="18 19">
    <name type="scientific">Cytospora paraplurivora</name>
    <dbReference type="NCBI Taxonomy" id="2898453"/>
    <lineage>
        <taxon>Eukaryota</taxon>
        <taxon>Fungi</taxon>
        <taxon>Dikarya</taxon>
        <taxon>Ascomycota</taxon>
        <taxon>Pezizomycotina</taxon>
        <taxon>Sordariomycetes</taxon>
        <taxon>Sordariomycetidae</taxon>
        <taxon>Diaporthales</taxon>
        <taxon>Cytosporaceae</taxon>
        <taxon>Cytospora</taxon>
    </lineage>
</organism>
<evidence type="ECO:0000256" key="14">
    <source>
        <dbReference type="ARBA" id="ARBA00042262"/>
    </source>
</evidence>
<dbReference type="EMBL" id="JAJSPL020000007">
    <property type="protein sequence ID" value="KAK7745999.1"/>
    <property type="molecule type" value="Genomic_DNA"/>
</dbReference>
<accession>A0AAN9YK97</accession>
<keyword evidence="7" id="KW-1015">Disulfide bond</keyword>
<feature type="chain" id="PRO_5043054472" description="galacturonan 1,4-alpha-galacturonidase" evidence="17">
    <location>
        <begin position="18"/>
        <end position="440"/>
    </location>
</feature>
<keyword evidence="9 16" id="KW-0326">Glycosidase</keyword>
<comment type="subcellular location">
    <subcellularLocation>
        <location evidence="1">Secreted</location>
    </subcellularLocation>
</comment>
<evidence type="ECO:0000256" key="15">
    <source>
        <dbReference type="ARBA" id="ARBA00048766"/>
    </source>
</evidence>
<evidence type="ECO:0000256" key="5">
    <source>
        <dbReference type="ARBA" id="ARBA00022737"/>
    </source>
</evidence>